<organism evidence="2 3">
    <name type="scientific">Dactylosporangium cerinum</name>
    <dbReference type="NCBI Taxonomy" id="1434730"/>
    <lineage>
        <taxon>Bacteria</taxon>
        <taxon>Bacillati</taxon>
        <taxon>Actinomycetota</taxon>
        <taxon>Actinomycetes</taxon>
        <taxon>Micromonosporales</taxon>
        <taxon>Micromonosporaceae</taxon>
        <taxon>Dactylosporangium</taxon>
    </lineage>
</organism>
<keyword evidence="2" id="KW-0489">Methyltransferase</keyword>
<dbReference type="Gene3D" id="3.40.50.150">
    <property type="entry name" value="Vaccinia Virus protein VP39"/>
    <property type="match status" value="1"/>
</dbReference>
<feature type="region of interest" description="Disordered" evidence="1">
    <location>
        <begin position="1"/>
        <end position="24"/>
    </location>
</feature>
<dbReference type="InterPro" id="IPR006764">
    <property type="entry name" value="SAM_dep_MeTrfase_SAV2177_type"/>
</dbReference>
<comment type="caution">
    <text evidence="2">The sequence shown here is derived from an EMBL/GenBank/DDBJ whole genome shotgun (WGS) entry which is preliminary data.</text>
</comment>
<dbReference type="InterPro" id="IPR029063">
    <property type="entry name" value="SAM-dependent_MTases_sf"/>
</dbReference>
<dbReference type="Proteomes" id="UP001595912">
    <property type="component" value="Unassembled WGS sequence"/>
</dbReference>
<dbReference type="PIRSF" id="PIRSF017393">
    <property type="entry name" value="MTase_SAV2177"/>
    <property type="match status" value="1"/>
</dbReference>
<keyword evidence="3" id="KW-1185">Reference proteome</keyword>
<protein>
    <submittedName>
        <fullName evidence="2">SAM-dependent methyltransferase</fullName>
        <ecNumber evidence="2">2.1.1.-</ecNumber>
    </submittedName>
</protein>
<proteinExistence type="predicted"/>
<dbReference type="Pfam" id="PF04672">
    <property type="entry name" value="Methyltransf_19"/>
    <property type="match status" value="1"/>
</dbReference>
<reference evidence="3" key="1">
    <citation type="journal article" date="2019" name="Int. J. Syst. Evol. Microbiol.">
        <title>The Global Catalogue of Microorganisms (GCM) 10K type strain sequencing project: providing services to taxonomists for standard genome sequencing and annotation.</title>
        <authorList>
            <consortium name="The Broad Institute Genomics Platform"/>
            <consortium name="The Broad Institute Genome Sequencing Center for Infectious Disease"/>
            <person name="Wu L."/>
            <person name="Ma J."/>
        </authorList>
    </citation>
    <scope>NUCLEOTIDE SEQUENCE [LARGE SCALE GENOMIC DNA]</scope>
    <source>
        <strain evidence="3">CGMCC 4.7152</strain>
    </source>
</reference>
<dbReference type="RefSeq" id="WP_380119468.1">
    <property type="nucleotide sequence ID" value="NZ_JBHSIU010000041.1"/>
</dbReference>
<dbReference type="EC" id="2.1.1.-" evidence="2"/>
<accession>A0ABV9W3F4</accession>
<name>A0ABV9W3F4_9ACTN</name>
<evidence type="ECO:0000313" key="3">
    <source>
        <dbReference type="Proteomes" id="UP001595912"/>
    </source>
</evidence>
<evidence type="ECO:0000256" key="1">
    <source>
        <dbReference type="SAM" id="MobiDB-lite"/>
    </source>
</evidence>
<evidence type="ECO:0000313" key="2">
    <source>
        <dbReference type="EMBL" id="MFC5001893.1"/>
    </source>
</evidence>
<dbReference type="GO" id="GO:0008168">
    <property type="term" value="F:methyltransferase activity"/>
    <property type="evidence" value="ECO:0007669"/>
    <property type="project" value="UniProtKB-KW"/>
</dbReference>
<sequence length="285" mass="31149">MTDNRQAHASAPDPPADLDRLGVDVSRPHPARRYDYLLGGKDNFAADRASADELARTFPHIRTAAQENRRFLIRAVRWLARAGIRQFLDIGTGYPTAPNVHEAARAITPDSRVLYVDNDPVVVAHARALLTSPQPDAIGYLQADLRDPAAILHSPQTRATLDFHQPIGLLLVAVLHFLDDTDHPYEAVNTLIEGLPPGSFLALSHVTFDPLPDDTTRTLTTLARPAAGHGTFRARTRTEIAQFVTGVDLIEPGLVSVVDWHPDQDPKPQAPAEHAAFDAVVARLP</sequence>
<gene>
    <name evidence="2" type="ORF">ACFPIJ_29160</name>
</gene>
<dbReference type="GO" id="GO:0032259">
    <property type="term" value="P:methylation"/>
    <property type="evidence" value="ECO:0007669"/>
    <property type="project" value="UniProtKB-KW"/>
</dbReference>
<keyword evidence="2" id="KW-0808">Transferase</keyword>
<dbReference type="SUPFAM" id="SSF53335">
    <property type="entry name" value="S-adenosyl-L-methionine-dependent methyltransferases"/>
    <property type="match status" value="1"/>
</dbReference>
<dbReference type="EMBL" id="JBHSIU010000041">
    <property type="protein sequence ID" value="MFC5001893.1"/>
    <property type="molecule type" value="Genomic_DNA"/>
</dbReference>